<reference evidence="21" key="1">
    <citation type="journal article" date="2023" name="Mol. Phylogenet. Evol.">
        <title>Genome-scale phylogeny and comparative genomics of the fungal order Sordariales.</title>
        <authorList>
            <person name="Hensen N."/>
            <person name="Bonometti L."/>
            <person name="Westerberg I."/>
            <person name="Brannstrom I.O."/>
            <person name="Guillou S."/>
            <person name="Cros-Aarteil S."/>
            <person name="Calhoun S."/>
            <person name="Haridas S."/>
            <person name="Kuo A."/>
            <person name="Mondo S."/>
            <person name="Pangilinan J."/>
            <person name="Riley R."/>
            <person name="LaButti K."/>
            <person name="Andreopoulos B."/>
            <person name="Lipzen A."/>
            <person name="Chen C."/>
            <person name="Yan M."/>
            <person name="Daum C."/>
            <person name="Ng V."/>
            <person name="Clum A."/>
            <person name="Steindorff A."/>
            <person name="Ohm R.A."/>
            <person name="Martin F."/>
            <person name="Silar P."/>
            <person name="Natvig D.O."/>
            <person name="Lalanne C."/>
            <person name="Gautier V."/>
            <person name="Ament-Velasquez S.L."/>
            <person name="Kruys A."/>
            <person name="Hutchinson M.I."/>
            <person name="Powell A.J."/>
            <person name="Barry K."/>
            <person name="Miller A.N."/>
            <person name="Grigoriev I.V."/>
            <person name="Debuchy R."/>
            <person name="Gladieux P."/>
            <person name="Hiltunen Thoren M."/>
            <person name="Johannesson H."/>
        </authorList>
    </citation>
    <scope>NUCLEOTIDE SEQUENCE</scope>
    <source>
        <strain evidence="21">CBS 990.96</strain>
    </source>
</reference>
<keyword evidence="22" id="KW-1185">Reference proteome</keyword>
<name>A0AAN7BVC4_9PEZI</name>
<evidence type="ECO:0000256" key="16">
    <source>
        <dbReference type="SAM" id="MobiDB-lite"/>
    </source>
</evidence>
<dbReference type="PROSITE" id="PS51060">
    <property type="entry name" value="PARP_ALPHA_HD"/>
    <property type="match status" value="1"/>
</dbReference>
<keyword evidence="4" id="KW-0548">Nucleotidyltransferase</keyword>
<evidence type="ECO:0000256" key="10">
    <source>
        <dbReference type="ARBA" id="ARBA00023027"/>
    </source>
</evidence>
<feature type="domain" description="BRCT" evidence="17">
    <location>
        <begin position="12"/>
        <end position="108"/>
    </location>
</feature>
<evidence type="ECO:0000256" key="4">
    <source>
        <dbReference type="ARBA" id="ARBA00022695"/>
    </source>
</evidence>
<evidence type="ECO:0000256" key="12">
    <source>
        <dbReference type="ARBA" id="ARBA00023242"/>
    </source>
</evidence>
<dbReference type="PANTHER" id="PTHR10459:SF60">
    <property type="entry name" value="POLY [ADP-RIBOSE] POLYMERASE 2"/>
    <property type="match status" value="1"/>
</dbReference>
<dbReference type="PROSITE" id="PS51059">
    <property type="entry name" value="PARP_CATALYTIC"/>
    <property type="match status" value="1"/>
</dbReference>
<evidence type="ECO:0000313" key="22">
    <source>
        <dbReference type="Proteomes" id="UP001301958"/>
    </source>
</evidence>
<keyword evidence="3 15" id="KW-0808">Transferase</keyword>
<evidence type="ECO:0000256" key="9">
    <source>
        <dbReference type="ARBA" id="ARBA00022833"/>
    </source>
</evidence>
<keyword evidence="11" id="KW-0238">DNA-binding</keyword>
<dbReference type="InterPro" id="IPR036616">
    <property type="entry name" value="Poly(ADP-ribose)pol_reg_dom_sf"/>
</dbReference>
<dbReference type="GO" id="GO:0016779">
    <property type="term" value="F:nucleotidyltransferase activity"/>
    <property type="evidence" value="ECO:0007669"/>
    <property type="project" value="UniProtKB-KW"/>
</dbReference>
<keyword evidence="8" id="KW-0863">Zinc-finger</keyword>
<dbReference type="InterPro" id="IPR004102">
    <property type="entry name" value="Poly(ADP-ribose)pol_reg_dom"/>
</dbReference>
<comment type="similarity">
    <text evidence="13">Belongs to the ARTD/PARP family.</text>
</comment>
<dbReference type="PROSITE" id="PS50172">
    <property type="entry name" value="BRCT"/>
    <property type="match status" value="1"/>
</dbReference>
<keyword evidence="10 15" id="KW-0520">NAD</keyword>
<dbReference type="GO" id="GO:0005730">
    <property type="term" value="C:nucleolus"/>
    <property type="evidence" value="ECO:0007669"/>
    <property type="project" value="TreeGrafter"/>
</dbReference>
<dbReference type="Gene3D" id="3.40.50.10190">
    <property type="entry name" value="BRCT domain"/>
    <property type="match status" value="1"/>
</dbReference>
<evidence type="ECO:0000259" key="17">
    <source>
        <dbReference type="PROSITE" id="PS50172"/>
    </source>
</evidence>
<evidence type="ECO:0000256" key="13">
    <source>
        <dbReference type="ARBA" id="ARBA00024347"/>
    </source>
</evidence>
<dbReference type="PROSITE" id="PS51977">
    <property type="entry name" value="WGR"/>
    <property type="match status" value="1"/>
</dbReference>
<feature type="region of interest" description="Disordered" evidence="16">
    <location>
        <begin position="281"/>
        <end position="311"/>
    </location>
</feature>
<evidence type="ECO:0000259" key="18">
    <source>
        <dbReference type="PROSITE" id="PS51059"/>
    </source>
</evidence>
<dbReference type="SUPFAM" id="SSF52113">
    <property type="entry name" value="BRCT domain"/>
    <property type="match status" value="1"/>
</dbReference>
<organism evidence="21 22">
    <name type="scientific">Podospora fimiseda</name>
    <dbReference type="NCBI Taxonomy" id="252190"/>
    <lineage>
        <taxon>Eukaryota</taxon>
        <taxon>Fungi</taxon>
        <taxon>Dikarya</taxon>
        <taxon>Ascomycota</taxon>
        <taxon>Pezizomycotina</taxon>
        <taxon>Sordariomycetes</taxon>
        <taxon>Sordariomycetidae</taxon>
        <taxon>Sordariales</taxon>
        <taxon>Podosporaceae</taxon>
        <taxon>Podospora</taxon>
    </lineage>
</organism>
<evidence type="ECO:0000256" key="6">
    <source>
        <dbReference type="ARBA" id="ARBA00022737"/>
    </source>
</evidence>
<evidence type="ECO:0000259" key="20">
    <source>
        <dbReference type="PROSITE" id="PS51977"/>
    </source>
</evidence>
<dbReference type="PANTHER" id="PTHR10459">
    <property type="entry name" value="DNA LIGASE"/>
    <property type="match status" value="1"/>
</dbReference>
<dbReference type="SUPFAM" id="SSF56399">
    <property type="entry name" value="ADP-ribosylation"/>
    <property type="match status" value="1"/>
</dbReference>
<evidence type="ECO:0000256" key="15">
    <source>
        <dbReference type="RuleBase" id="RU362114"/>
    </source>
</evidence>
<dbReference type="FunFam" id="3.90.228.10:FF:000002">
    <property type="entry name" value="Poly [ADP-ribose] polymerase"/>
    <property type="match status" value="1"/>
</dbReference>
<feature type="region of interest" description="Disordered" evidence="16">
    <location>
        <begin position="117"/>
        <end position="155"/>
    </location>
</feature>
<gene>
    <name evidence="21" type="ORF">QBC38DRAFT_469952</name>
</gene>
<dbReference type="GO" id="GO:0003677">
    <property type="term" value="F:DNA binding"/>
    <property type="evidence" value="ECO:0007669"/>
    <property type="project" value="UniProtKB-KW"/>
</dbReference>
<dbReference type="Gene3D" id="3.90.228.10">
    <property type="match status" value="1"/>
</dbReference>
<keyword evidence="7" id="KW-0013">ADP-ribosylation</keyword>
<comment type="caution">
    <text evidence="21">The sequence shown here is derived from an EMBL/GenBank/DDBJ whole genome shotgun (WGS) entry which is preliminary data.</text>
</comment>
<dbReference type="FunFam" id="2.20.140.10:FF:000001">
    <property type="entry name" value="Poly [ADP-ribose] polymerase"/>
    <property type="match status" value="1"/>
</dbReference>
<dbReference type="GO" id="GO:0070212">
    <property type="term" value="P:protein poly-ADP-ribosylation"/>
    <property type="evidence" value="ECO:0007669"/>
    <property type="project" value="TreeGrafter"/>
</dbReference>
<dbReference type="SMART" id="SM00292">
    <property type="entry name" value="BRCT"/>
    <property type="match status" value="1"/>
</dbReference>
<dbReference type="InterPro" id="IPR050800">
    <property type="entry name" value="ARTD/PARP"/>
</dbReference>
<dbReference type="Gene3D" id="2.20.140.10">
    <property type="entry name" value="WGR domain"/>
    <property type="match status" value="1"/>
</dbReference>
<evidence type="ECO:0000313" key="21">
    <source>
        <dbReference type="EMBL" id="KAK4230294.1"/>
    </source>
</evidence>
<dbReference type="InterPro" id="IPR001357">
    <property type="entry name" value="BRCT_dom"/>
</dbReference>
<keyword evidence="9" id="KW-0862">Zinc</keyword>
<evidence type="ECO:0000259" key="19">
    <source>
        <dbReference type="PROSITE" id="PS51060"/>
    </source>
</evidence>
<dbReference type="Pfam" id="PF00533">
    <property type="entry name" value="BRCT"/>
    <property type="match status" value="1"/>
</dbReference>
<accession>A0AAN7BVC4</accession>
<dbReference type="InterPro" id="IPR036930">
    <property type="entry name" value="WGR_dom_sf"/>
</dbReference>
<evidence type="ECO:0000256" key="1">
    <source>
        <dbReference type="ARBA" id="ARBA00004123"/>
    </source>
</evidence>
<evidence type="ECO:0000256" key="3">
    <source>
        <dbReference type="ARBA" id="ARBA00022679"/>
    </source>
</evidence>
<comment type="subcellular location">
    <subcellularLocation>
        <location evidence="1">Nucleus</location>
    </subcellularLocation>
</comment>
<proteinExistence type="inferred from homology"/>
<keyword evidence="2 15" id="KW-0328">Glycosyltransferase</keyword>
<dbReference type="GO" id="GO:0008270">
    <property type="term" value="F:zinc ion binding"/>
    <property type="evidence" value="ECO:0007669"/>
    <property type="project" value="UniProtKB-KW"/>
</dbReference>
<keyword evidence="5" id="KW-0479">Metal-binding</keyword>
<dbReference type="Gene3D" id="1.20.142.10">
    <property type="entry name" value="Poly(ADP-ribose) polymerase, regulatory domain"/>
    <property type="match status" value="1"/>
</dbReference>
<dbReference type="SUPFAM" id="SSF47587">
    <property type="entry name" value="Domain of poly(ADP-ribose) polymerase"/>
    <property type="match status" value="1"/>
</dbReference>
<sequence length="675" mass="74130">MPPKRGTKATASAAPPLEDCKIAISGTFPGGMTQAAVKGLAESLGAKISGSVTADTTHLIATEAEFNKGTGSTKVAKAKELNLPIVGLDWLSKCDETKVREAETNFLLGAPTATTTTVAANSKKRATPAVDTDNEDEPTPKRVKEEPKKAPKAVGEGQVLKSNDIVIPLDERCPYQNSKVYIDPAGIIFDASLNQTNASNNNNKFYRVQVLVDASGYGRTWTRWGRVGDYGQTAVAAEGPIDSCVKMFEKKFKDKSGISWADRGNNPKPGKYAFVERNYAEESDNEDDEAVVKEDKGKEPAKEPPKSTLKPPVQNLMRLIFNQQYFNNAMSDLNYDADKLPLGKLSKATITRGFQALKDLSALLDDPTLSTSEYGVSFGGAVEQLSNSFYSLIPHNFGRNRPPVINTQQMLKKEIELLESLSDMKDAALIMKVEKATKDDVHQLDRQFQGLKMEEMEPLDPQSTEFAHLRDYLINTRGSTHGHTYQVEDIFRIERQGEKDRFLNGPYGKLNQNRRLLWHGSRATNFGGILSQGLRIAPPEAPVSGYMFDKGIYLADMASKSANYCCSYLSDNTALLLLCEAELGNPVQELIHADGSAASKAKAQGMISTWGKGRQGPLMWKDAGCVHPSLQGVSMPDTTVIPGDTNVPGAGLWYNEYITYDVAQVRLRYLFRINM</sequence>
<feature type="compositionally biased region" description="Basic and acidic residues" evidence="16">
    <location>
        <begin position="138"/>
        <end position="149"/>
    </location>
</feature>
<evidence type="ECO:0000256" key="2">
    <source>
        <dbReference type="ARBA" id="ARBA00022676"/>
    </source>
</evidence>
<dbReference type="CDD" id="cd17747">
    <property type="entry name" value="BRCT_PARP1"/>
    <property type="match status" value="1"/>
</dbReference>
<dbReference type="SUPFAM" id="SSF142921">
    <property type="entry name" value="WGR domain-like"/>
    <property type="match status" value="1"/>
</dbReference>
<evidence type="ECO:0000256" key="14">
    <source>
        <dbReference type="ARBA" id="ARBA00033987"/>
    </source>
</evidence>
<evidence type="ECO:0000256" key="11">
    <source>
        <dbReference type="ARBA" id="ARBA00023125"/>
    </source>
</evidence>
<dbReference type="InterPro" id="IPR036420">
    <property type="entry name" value="BRCT_dom_sf"/>
</dbReference>
<dbReference type="Pfam" id="PF05406">
    <property type="entry name" value="WGR"/>
    <property type="match status" value="1"/>
</dbReference>
<feature type="domain" description="WGR" evidence="20">
    <location>
        <begin position="177"/>
        <end position="272"/>
    </location>
</feature>
<feature type="compositionally biased region" description="Basic and acidic residues" evidence="16">
    <location>
        <begin position="290"/>
        <end position="305"/>
    </location>
</feature>
<keyword evidence="6" id="KW-0677">Repeat</keyword>
<dbReference type="GO" id="GO:0006302">
    <property type="term" value="P:double-strand break repair"/>
    <property type="evidence" value="ECO:0007669"/>
    <property type="project" value="TreeGrafter"/>
</dbReference>
<dbReference type="InterPro" id="IPR008893">
    <property type="entry name" value="WGR_domain"/>
</dbReference>
<dbReference type="CDD" id="cd01437">
    <property type="entry name" value="parp_like"/>
    <property type="match status" value="1"/>
</dbReference>
<evidence type="ECO:0000256" key="7">
    <source>
        <dbReference type="ARBA" id="ARBA00022765"/>
    </source>
</evidence>
<evidence type="ECO:0000256" key="8">
    <source>
        <dbReference type="ARBA" id="ARBA00022771"/>
    </source>
</evidence>
<dbReference type="AlphaFoldDB" id="A0AAN7BVC4"/>
<dbReference type="EC" id="2.4.2.-" evidence="15"/>
<dbReference type="CDD" id="cd07997">
    <property type="entry name" value="WGR_PARP"/>
    <property type="match status" value="1"/>
</dbReference>
<evidence type="ECO:0000256" key="5">
    <source>
        <dbReference type="ARBA" id="ARBA00022723"/>
    </source>
</evidence>
<feature type="domain" description="PARP catalytic" evidence="18">
    <location>
        <begin position="442"/>
        <end position="675"/>
    </location>
</feature>
<dbReference type="InterPro" id="IPR012317">
    <property type="entry name" value="Poly(ADP-ribose)pol_cat_dom"/>
</dbReference>
<dbReference type="Proteomes" id="UP001301958">
    <property type="component" value="Unassembled WGS sequence"/>
</dbReference>
<feature type="domain" description="PARP alpha-helical" evidence="19">
    <location>
        <begin position="306"/>
        <end position="432"/>
    </location>
</feature>
<keyword evidence="12" id="KW-0539">Nucleus</keyword>
<reference evidence="21" key="2">
    <citation type="submission" date="2023-05" db="EMBL/GenBank/DDBJ databases">
        <authorList>
            <consortium name="Lawrence Berkeley National Laboratory"/>
            <person name="Steindorff A."/>
            <person name="Hensen N."/>
            <person name="Bonometti L."/>
            <person name="Westerberg I."/>
            <person name="Brannstrom I.O."/>
            <person name="Guillou S."/>
            <person name="Cros-Aarteil S."/>
            <person name="Calhoun S."/>
            <person name="Haridas S."/>
            <person name="Kuo A."/>
            <person name="Mondo S."/>
            <person name="Pangilinan J."/>
            <person name="Riley R."/>
            <person name="Labutti K."/>
            <person name="Andreopoulos B."/>
            <person name="Lipzen A."/>
            <person name="Chen C."/>
            <person name="Yanf M."/>
            <person name="Daum C."/>
            <person name="Ng V."/>
            <person name="Clum A."/>
            <person name="Ohm R."/>
            <person name="Martin F."/>
            <person name="Silar P."/>
            <person name="Natvig D."/>
            <person name="Lalanne C."/>
            <person name="Gautier V."/>
            <person name="Ament-Velasquez S.L."/>
            <person name="Kruys A."/>
            <person name="Hutchinson M.I."/>
            <person name="Powell A.J."/>
            <person name="Barry K."/>
            <person name="Miller A.N."/>
            <person name="Grigoriev I.V."/>
            <person name="Debuchy R."/>
            <person name="Gladieux P."/>
            <person name="Thoren M.H."/>
            <person name="Johannesson H."/>
        </authorList>
    </citation>
    <scope>NUCLEOTIDE SEQUENCE</scope>
    <source>
        <strain evidence="21">CBS 990.96</strain>
    </source>
</reference>
<comment type="catalytic activity">
    <reaction evidence="14">
        <text>NAD(+) + (ADP-D-ribosyl)n-acceptor = nicotinamide + (ADP-D-ribosyl)n+1-acceptor + H(+).</text>
        <dbReference type="EC" id="2.4.2.30"/>
    </reaction>
</comment>
<dbReference type="FunFam" id="1.20.142.10:FF:000002">
    <property type="entry name" value="Poly [ADP-ribose] polymerase"/>
    <property type="match status" value="1"/>
</dbReference>
<dbReference type="Pfam" id="PF02877">
    <property type="entry name" value="PARP_reg"/>
    <property type="match status" value="1"/>
</dbReference>
<dbReference type="GO" id="GO:1990404">
    <property type="term" value="F:NAD+-protein mono-ADP-ribosyltransferase activity"/>
    <property type="evidence" value="ECO:0007669"/>
    <property type="project" value="TreeGrafter"/>
</dbReference>
<dbReference type="EMBL" id="MU865300">
    <property type="protein sequence ID" value="KAK4230294.1"/>
    <property type="molecule type" value="Genomic_DNA"/>
</dbReference>
<dbReference type="SMART" id="SM00773">
    <property type="entry name" value="WGR"/>
    <property type="match status" value="1"/>
</dbReference>
<dbReference type="GO" id="GO:0003950">
    <property type="term" value="F:NAD+ poly-ADP-ribosyltransferase activity"/>
    <property type="evidence" value="ECO:0007669"/>
    <property type="project" value="UniProtKB-UniRule"/>
</dbReference>
<dbReference type="Pfam" id="PF00644">
    <property type="entry name" value="PARP"/>
    <property type="match status" value="1"/>
</dbReference>
<protein>
    <recommendedName>
        <fullName evidence="15">Poly [ADP-ribose] polymerase</fullName>
        <shortName evidence="15">PARP</shortName>
        <ecNumber evidence="15">2.4.2.-</ecNumber>
    </recommendedName>
</protein>